<dbReference type="GO" id="GO:0048040">
    <property type="term" value="F:UDP-glucuronate decarboxylase activity"/>
    <property type="evidence" value="ECO:0007669"/>
    <property type="project" value="UniProtKB-EC"/>
</dbReference>
<accession>A0A1G1W2V3</accession>
<evidence type="ECO:0000256" key="11">
    <source>
        <dbReference type="ARBA" id="ARBA00023034"/>
    </source>
</evidence>
<dbReference type="STRING" id="1797593.A3A65_03035"/>
<dbReference type="EMBL" id="MHCL01000007">
    <property type="protein sequence ID" value="OGY21992.1"/>
    <property type="molecule type" value="Genomic_DNA"/>
</dbReference>
<evidence type="ECO:0000313" key="17">
    <source>
        <dbReference type="Proteomes" id="UP000176723"/>
    </source>
</evidence>
<dbReference type="UniPathway" id="UPA00796">
    <property type="reaction ID" value="UER00771"/>
</dbReference>
<sequence>MKTALVTGGGGFIGSHLVDRLLDDGVQVICVDNFLTGRKENVAHLQSNPRFTLIEADVSQPTEAYLPQSGNIDMIFHLASPASPRGYQEYPIETYSVNSFGTHHLLTLAKSLKAKFLLASTSEVYGDPLEHPQVETYWGNVHTLGIRACYDESKRFGEMAAMVFHREFGVDVRIIRIFNTYGPRMDPKDGRVIPNFVMQALRNKPITVYGNGKQTRSLCYVSDMVEGMLSMMNSQKACGKVYNIGNPDEYTVLDLANIIKKACKSSSQLIFSDLPEDDPSRRKPDVSLARKELHWQPKVTFEEGLPQTIAYFRTLLNP</sequence>
<keyword evidence="14" id="KW-0456">Lyase</keyword>
<dbReference type="Gene3D" id="3.40.50.720">
    <property type="entry name" value="NAD(P)-binding Rossmann-like Domain"/>
    <property type="match status" value="1"/>
</dbReference>
<keyword evidence="11" id="KW-0333">Golgi apparatus</keyword>
<evidence type="ECO:0000313" key="16">
    <source>
        <dbReference type="EMBL" id="OGY21992.1"/>
    </source>
</evidence>
<evidence type="ECO:0000256" key="7">
    <source>
        <dbReference type="ARBA" id="ARBA00022793"/>
    </source>
</evidence>
<comment type="cofactor">
    <cofactor evidence="1">
        <name>NAD(+)</name>
        <dbReference type="ChEBI" id="CHEBI:57540"/>
    </cofactor>
</comment>
<dbReference type="InterPro" id="IPR044516">
    <property type="entry name" value="UXS-like"/>
</dbReference>
<feature type="domain" description="NAD(P)-binding" evidence="15">
    <location>
        <begin position="5"/>
        <end position="307"/>
    </location>
</feature>
<dbReference type="PANTHER" id="PTHR43078:SF6">
    <property type="entry name" value="UDP-GLUCURONIC ACID DECARBOXYLASE 1"/>
    <property type="match status" value="1"/>
</dbReference>
<evidence type="ECO:0000256" key="3">
    <source>
        <dbReference type="ARBA" id="ARBA00005100"/>
    </source>
</evidence>
<evidence type="ECO:0000256" key="14">
    <source>
        <dbReference type="ARBA" id="ARBA00023239"/>
    </source>
</evidence>
<dbReference type="FunFam" id="3.40.50.720:FF:000065">
    <property type="entry name" value="UDP-glucuronic acid decarboxylase 1"/>
    <property type="match status" value="1"/>
</dbReference>
<dbReference type="SUPFAM" id="SSF51735">
    <property type="entry name" value="NAD(P)-binding Rossmann-fold domains"/>
    <property type="match status" value="1"/>
</dbReference>
<evidence type="ECO:0000256" key="4">
    <source>
        <dbReference type="ARBA" id="ARBA00007505"/>
    </source>
</evidence>
<protein>
    <recommendedName>
        <fullName evidence="5">UDP-glucuronate decarboxylase</fullName>
        <ecNumber evidence="5">4.1.1.35</ecNumber>
    </recommendedName>
</protein>
<keyword evidence="6" id="KW-0812">Transmembrane</keyword>
<evidence type="ECO:0000259" key="15">
    <source>
        <dbReference type="Pfam" id="PF16363"/>
    </source>
</evidence>
<dbReference type="GO" id="GO:0070403">
    <property type="term" value="F:NAD+ binding"/>
    <property type="evidence" value="ECO:0007669"/>
    <property type="project" value="InterPro"/>
</dbReference>
<dbReference type="InterPro" id="IPR016040">
    <property type="entry name" value="NAD(P)-bd_dom"/>
</dbReference>
<gene>
    <name evidence="16" type="ORF">A3A65_03035</name>
</gene>
<dbReference type="GO" id="GO:0042732">
    <property type="term" value="P:D-xylose metabolic process"/>
    <property type="evidence" value="ECO:0007669"/>
    <property type="project" value="InterPro"/>
</dbReference>
<dbReference type="CDD" id="cd05230">
    <property type="entry name" value="UGD_SDR_e"/>
    <property type="match status" value="1"/>
</dbReference>
<evidence type="ECO:0000256" key="8">
    <source>
        <dbReference type="ARBA" id="ARBA00022968"/>
    </source>
</evidence>
<evidence type="ECO:0000256" key="10">
    <source>
        <dbReference type="ARBA" id="ARBA00023027"/>
    </source>
</evidence>
<evidence type="ECO:0000256" key="9">
    <source>
        <dbReference type="ARBA" id="ARBA00022989"/>
    </source>
</evidence>
<comment type="pathway">
    <text evidence="3">Nucleotide-sugar biosynthesis; UDP-alpha-D-xylose biosynthesis; UDP-alpha-D-xylose from UDP-alpha-D-glucuronate: step 1/1.</text>
</comment>
<comment type="subcellular location">
    <subcellularLocation>
        <location evidence="2">Golgi apparatus</location>
        <location evidence="2">Golgi stack membrane</location>
        <topology evidence="2">Single-pass type II membrane protein</topology>
    </subcellularLocation>
</comment>
<evidence type="ECO:0000256" key="1">
    <source>
        <dbReference type="ARBA" id="ARBA00001911"/>
    </source>
</evidence>
<name>A0A1G1W2V3_9BACT</name>
<keyword evidence="10" id="KW-0520">NAD</keyword>
<keyword evidence="9" id="KW-1133">Transmembrane helix</keyword>
<dbReference type="PANTHER" id="PTHR43078">
    <property type="entry name" value="UDP-GLUCURONIC ACID DECARBOXYLASE-RELATED"/>
    <property type="match status" value="1"/>
</dbReference>
<dbReference type="Pfam" id="PF16363">
    <property type="entry name" value="GDP_Man_Dehyd"/>
    <property type="match status" value="1"/>
</dbReference>
<keyword evidence="13" id="KW-0325">Glycoprotein</keyword>
<evidence type="ECO:0000256" key="2">
    <source>
        <dbReference type="ARBA" id="ARBA00004447"/>
    </source>
</evidence>
<comment type="similarity">
    <text evidence="4">Belongs to the NAD(P)-dependent epimerase/dehydratase family. UDP-glucuronic acid decarboxylase subfamily.</text>
</comment>
<evidence type="ECO:0000256" key="5">
    <source>
        <dbReference type="ARBA" id="ARBA00012290"/>
    </source>
</evidence>
<evidence type="ECO:0000256" key="13">
    <source>
        <dbReference type="ARBA" id="ARBA00023180"/>
    </source>
</evidence>
<organism evidence="16 17">
    <name type="scientific">Candidatus Chisholmbacteria bacterium RIFCSPLOWO2_01_FULL_49_14</name>
    <dbReference type="NCBI Taxonomy" id="1797593"/>
    <lineage>
        <taxon>Bacteria</taxon>
        <taxon>Candidatus Chisholmiibacteriota</taxon>
    </lineage>
</organism>
<dbReference type="EC" id="4.1.1.35" evidence="5"/>
<dbReference type="InterPro" id="IPR036291">
    <property type="entry name" value="NAD(P)-bd_dom_sf"/>
</dbReference>
<dbReference type="GO" id="GO:0005737">
    <property type="term" value="C:cytoplasm"/>
    <property type="evidence" value="ECO:0007669"/>
    <property type="project" value="TreeGrafter"/>
</dbReference>
<keyword evidence="12" id="KW-0472">Membrane</keyword>
<proteinExistence type="inferred from homology"/>
<keyword evidence="7" id="KW-0210">Decarboxylase</keyword>
<evidence type="ECO:0000256" key="6">
    <source>
        <dbReference type="ARBA" id="ARBA00022692"/>
    </source>
</evidence>
<reference evidence="16 17" key="1">
    <citation type="journal article" date="2016" name="Nat. Commun.">
        <title>Thousands of microbial genomes shed light on interconnected biogeochemical processes in an aquifer system.</title>
        <authorList>
            <person name="Anantharaman K."/>
            <person name="Brown C.T."/>
            <person name="Hug L.A."/>
            <person name="Sharon I."/>
            <person name="Castelle C.J."/>
            <person name="Probst A.J."/>
            <person name="Thomas B.C."/>
            <person name="Singh A."/>
            <person name="Wilkins M.J."/>
            <person name="Karaoz U."/>
            <person name="Brodie E.L."/>
            <person name="Williams K.H."/>
            <person name="Hubbard S.S."/>
            <person name="Banfield J.F."/>
        </authorList>
    </citation>
    <scope>NUCLEOTIDE SEQUENCE [LARGE SCALE GENOMIC DNA]</scope>
</reference>
<evidence type="ECO:0000256" key="12">
    <source>
        <dbReference type="ARBA" id="ARBA00023136"/>
    </source>
</evidence>
<dbReference type="Proteomes" id="UP000176723">
    <property type="component" value="Unassembled WGS sequence"/>
</dbReference>
<dbReference type="AlphaFoldDB" id="A0A1G1W2V3"/>
<comment type="caution">
    <text evidence="16">The sequence shown here is derived from an EMBL/GenBank/DDBJ whole genome shotgun (WGS) entry which is preliminary data.</text>
</comment>
<dbReference type="GO" id="GO:0033320">
    <property type="term" value="P:UDP-D-xylose biosynthetic process"/>
    <property type="evidence" value="ECO:0007669"/>
    <property type="project" value="UniProtKB-UniPathway"/>
</dbReference>
<keyword evidence="8" id="KW-0735">Signal-anchor</keyword>